<dbReference type="STRING" id="1348662.CARG_04910"/>
<dbReference type="PATRIC" id="fig|1348662.3.peg.965"/>
<dbReference type="Pfam" id="PF00005">
    <property type="entry name" value="ABC_tran"/>
    <property type="match status" value="1"/>
</dbReference>
<dbReference type="Gene3D" id="1.20.1560.10">
    <property type="entry name" value="ABC transporter type 1, transmembrane domain"/>
    <property type="match status" value="1"/>
</dbReference>
<keyword evidence="4 5" id="KW-0472">Membrane</keyword>
<dbReference type="InterPro" id="IPR027417">
    <property type="entry name" value="P-loop_NTPase"/>
</dbReference>
<dbReference type="SUPFAM" id="SSF90123">
    <property type="entry name" value="ABC transporter transmembrane region"/>
    <property type="match status" value="1"/>
</dbReference>
<name>U3GY71_9CORY</name>
<evidence type="ECO:0000313" key="7">
    <source>
        <dbReference type="EMBL" id="AGU15121.1"/>
    </source>
</evidence>
<dbReference type="SUPFAM" id="SSF52540">
    <property type="entry name" value="P-loop containing nucleoside triphosphate hydrolases"/>
    <property type="match status" value="1"/>
</dbReference>
<dbReference type="KEGG" id="caz:CARG_04910"/>
<evidence type="ECO:0000256" key="2">
    <source>
        <dbReference type="ARBA" id="ARBA00022692"/>
    </source>
</evidence>
<dbReference type="eggNOG" id="COG1132">
    <property type="taxonomic scope" value="Bacteria"/>
</dbReference>
<evidence type="ECO:0000313" key="8">
    <source>
        <dbReference type="Proteomes" id="UP000016943"/>
    </source>
</evidence>
<dbReference type="InterPro" id="IPR039421">
    <property type="entry name" value="Type_1_exporter"/>
</dbReference>
<feature type="domain" description="ABC transmembrane type-1" evidence="6">
    <location>
        <begin position="10"/>
        <end position="282"/>
    </location>
</feature>
<gene>
    <name evidence="7" type="ORF">CARG_04910</name>
</gene>
<dbReference type="PANTHER" id="PTHR43394">
    <property type="entry name" value="ATP-DEPENDENT PERMEASE MDL1, MITOCHONDRIAL"/>
    <property type="match status" value="1"/>
</dbReference>
<dbReference type="PANTHER" id="PTHR43394:SF1">
    <property type="entry name" value="ATP-BINDING CASSETTE SUB-FAMILY B MEMBER 10, MITOCHONDRIAL"/>
    <property type="match status" value="1"/>
</dbReference>
<dbReference type="EMBL" id="CP006365">
    <property type="protein sequence ID" value="AGU15121.1"/>
    <property type="molecule type" value="Genomic_DNA"/>
</dbReference>
<feature type="transmembrane region" description="Helical" evidence="5">
    <location>
        <begin position="141"/>
        <end position="168"/>
    </location>
</feature>
<sequence length="509" mass="53417">MLLTYPKIVLAIVILQGVINASNAVQSAIIGHATDAVFGRYDQGIGSGWQGVMDALWAAAPPMAVFLALIAVAYVAELVFDGLEGISRARTVHDLRLSLTKALIGGDTRHLKPGDVLNTTDEDTNAVGEIKEVFGFPAGMLFYLGTTVAIIFPISPAVGGVVVAGALATTVAARLTATPLTHAATQRREAETASASLATDLAQGSRVVKGLGAVDESLGRFQRTTAEVDSALLKEARINAWMSLWRQTLPAAVGAAVFGYSGWLVLQDAMSVGDFVTITLLARPAMTILGRSYGYLIFVWSRGAAATQRVRELEHAIDHPPEFGAEPSMREGVSDAHATELARGLTVLSPRSADGLLAAQQYAQAIADSSVDAIYSPHAPGVFEGSLFDNIDAGRGLTACAIDAALDVACCEDIIVRLGGRQPDGRLPDGPIGEAGLNLSGGQRQRVALARALAGSPEVLVLDEPTTGLDAVTLDRVASATALLRRNKTTIVITSSRPWEVCADNVEEF</sequence>
<evidence type="ECO:0000256" key="1">
    <source>
        <dbReference type="ARBA" id="ARBA00004651"/>
    </source>
</evidence>
<dbReference type="GO" id="GO:0005524">
    <property type="term" value="F:ATP binding"/>
    <property type="evidence" value="ECO:0007669"/>
    <property type="project" value="InterPro"/>
</dbReference>
<comment type="subcellular location">
    <subcellularLocation>
        <location evidence="1">Cell membrane</location>
        <topology evidence="1">Multi-pass membrane protein</topology>
    </subcellularLocation>
</comment>
<reference evidence="7 8" key="1">
    <citation type="journal article" date="2013" name="Genome Announc.">
        <title>Whole-Genome Sequence of the Clinical Strain Corynebacterium argentoratense DSM 44202, Isolated from a Human Throat Specimen.</title>
        <authorList>
            <person name="Bomholt C."/>
            <person name="Glaub A."/>
            <person name="Gravermann K."/>
            <person name="Albersmeier A."/>
            <person name="Brinkrolf K."/>
            <person name="Ruckert C."/>
            <person name="Tauch A."/>
        </authorList>
    </citation>
    <scope>NUCLEOTIDE SEQUENCE [LARGE SCALE GENOMIC DNA]</scope>
    <source>
        <strain evidence="7">DSM 44202</strain>
    </source>
</reference>
<accession>U3GY71</accession>
<keyword evidence="3 5" id="KW-1133">Transmembrane helix</keyword>
<dbReference type="GO" id="GO:0015421">
    <property type="term" value="F:ABC-type oligopeptide transporter activity"/>
    <property type="evidence" value="ECO:0007669"/>
    <property type="project" value="TreeGrafter"/>
</dbReference>
<dbReference type="InterPro" id="IPR003439">
    <property type="entry name" value="ABC_transporter-like_ATP-bd"/>
</dbReference>
<dbReference type="HOGENOM" id="CLU_000604_84_3_11"/>
<evidence type="ECO:0000256" key="3">
    <source>
        <dbReference type="ARBA" id="ARBA00022989"/>
    </source>
</evidence>
<proteinExistence type="predicted"/>
<dbReference type="GO" id="GO:0016887">
    <property type="term" value="F:ATP hydrolysis activity"/>
    <property type="evidence" value="ECO:0007669"/>
    <property type="project" value="InterPro"/>
</dbReference>
<protein>
    <recommendedName>
        <fullName evidence="6">ABC transmembrane type-1 domain-containing protein</fullName>
    </recommendedName>
</protein>
<dbReference type="PROSITE" id="PS50929">
    <property type="entry name" value="ABC_TM1F"/>
    <property type="match status" value="1"/>
</dbReference>
<dbReference type="InterPro" id="IPR036640">
    <property type="entry name" value="ABC1_TM_sf"/>
</dbReference>
<keyword evidence="8" id="KW-1185">Reference proteome</keyword>
<dbReference type="InterPro" id="IPR017871">
    <property type="entry name" value="ABC_transporter-like_CS"/>
</dbReference>
<keyword evidence="2 5" id="KW-0812">Transmembrane</keyword>
<organism evidence="7 8">
    <name type="scientific">Corynebacterium argentoratense DSM 44202</name>
    <dbReference type="NCBI Taxonomy" id="1348662"/>
    <lineage>
        <taxon>Bacteria</taxon>
        <taxon>Bacillati</taxon>
        <taxon>Actinomycetota</taxon>
        <taxon>Actinomycetes</taxon>
        <taxon>Mycobacteriales</taxon>
        <taxon>Corynebacteriaceae</taxon>
        <taxon>Corynebacterium</taxon>
    </lineage>
</organism>
<dbReference type="Gene3D" id="3.40.50.300">
    <property type="entry name" value="P-loop containing nucleotide triphosphate hydrolases"/>
    <property type="match status" value="1"/>
</dbReference>
<dbReference type="PROSITE" id="PS00211">
    <property type="entry name" value="ABC_TRANSPORTER_1"/>
    <property type="match status" value="1"/>
</dbReference>
<feature type="transmembrane region" description="Helical" evidence="5">
    <location>
        <begin position="56"/>
        <end position="80"/>
    </location>
</feature>
<dbReference type="GO" id="GO:0005886">
    <property type="term" value="C:plasma membrane"/>
    <property type="evidence" value="ECO:0007669"/>
    <property type="project" value="UniProtKB-SubCell"/>
</dbReference>
<dbReference type="Proteomes" id="UP000016943">
    <property type="component" value="Chromosome"/>
</dbReference>
<dbReference type="InterPro" id="IPR011527">
    <property type="entry name" value="ABC1_TM_dom"/>
</dbReference>
<evidence type="ECO:0000259" key="6">
    <source>
        <dbReference type="PROSITE" id="PS50929"/>
    </source>
</evidence>
<evidence type="ECO:0000256" key="4">
    <source>
        <dbReference type="ARBA" id="ARBA00023136"/>
    </source>
</evidence>
<evidence type="ECO:0000256" key="5">
    <source>
        <dbReference type="SAM" id="Phobius"/>
    </source>
</evidence>
<dbReference type="AlphaFoldDB" id="U3GY71"/>
<dbReference type="Pfam" id="PF00664">
    <property type="entry name" value="ABC_membrane"/>
    <property type="match status" value="1"/>
</dbReference>